<dbReference type="Proteomes" id="UP000789706">
    <property type="component" value="Unassembled WGS sequence"/>
</dbReference>
<dbReference type="OrthoDB" id="10377160at2759"/>
<protein>
    <submittedName>
        <fullName evidence="2">2377_t:CDS:1</fullName>
    </submittedName>
</protein>
<evidence type="ECO:0000313" key="2">
    <source>
        <dbReference type="EMBL" id="CAG8523526.1"/>
    </source>
</evidence>
<name>A0A9N9A8I2_9GLOM</name>
<proteinExistence type="predicted"/>
<gene>
    <name evidence="2" type="ORF">DEBURN_LOCUS5785</name>
</gene>
<comment type="caution">
    <text evidence="2">The sequence shown here is derived from an EMBL/GenBank/DDBJ whole genome shotgun (WGS) entry which is preliminary data.</text>
</comment>
<evidence type="ECO:0000256" key="1">
    <source>
        <dbReference type="SAM" id="MobiDB-lite"/>
    </source>
</evidence>
<feature type="region of interest" description="Disordered" evidence="1">
    <location>
        <begin position="53"/>
        <end position="91"/>
    </location>
</feature>
<feature type="compositionally biased region" description="Basic and acidic residues" evidence="1">
    <location>
        <begin position="54"/>
        <end position="70"/>
    </location>
</feature>
<keyword evidence="3" id="KW-1185">Reference proteome</keyword>
<evidence type="ECO:0000313" key="3">
    <source>
        <dbReference type="Proteomes" id="UP000789706"/>
    </source>
</evidence>
<accession>A0A9N9A8I2</accession>
<organism evidence="2 3">
    <name type="scientific">Diversispora eburnea</name>
    <dbReference type="NCBI Taxonomy" id="1213867"/>
    <lineage>
        <taxon>Eukaryota</taxon>
        <taxon>Fungi</taxon>
        <taxon>Fungi incertae sedis</taxon>
        <taxon>Mucoromycota</taxon>
        <taxon>Glomeromycotina</taxon>
        <taxon>Glomeromycetes</taxon>
        <taxon>Diversisporales</taxon>
        <taxon>Diversisporaceae</taxon>
        <taxon>Diversispora</taxon>
    </lineage>
</organism>
<reference evidence="2" key="1">
    <citation type="submission" date="2021-06" db="EMBL/GenBank/DDBJ databases">
        <authorList>
            <person name="Kallberg Y."/>
            <person name="Tangrot J."/>
            <person name="Rosling A."/>
        </authorList>
    </citation>
    <scope>NUCLEOTIDE SEQUENCE</scope>
    <source>
        <strain evidence="2">AZ414A</strain>
    </source>
</reference>
<dbReference type="AlphaFoldDB" id="A0A9N9A8I2"/>
<sequence>MLYNRMILCSNSIRLHLIRNSQQNGLKIIIINHEVKRVNSNSLRFITLGYGNKDNNRHHYLKKEDNKSDNNENNIINKKQQVDKNKESPLMSEYQDHRAVNHEATEEYVDADYWCEPVGEKKRKD</sequence>
<dbReference type="EMBL" id="CAJVPK010000536">
    <property type="protein sequence ID" value="CAG8523526.1"/>
    <property type="molecule type" value="Genomic_DNA"/>
</dbReference>